<feature type="compositionally biased region" description="Basic and acidic residues" evidence="2">
    <location>
        <begin position="8"/>
        <end position="20"/>
    </location>
</feature>
<feature type="compositionally biased region" description="Basic and acidic residues" evidence="2">
    <location>
        <begin position="139"/>
        <end position="158"/>
    </location>
</feature>
<dbReference type="AlphaFoldDB" id="A0AAN9JQN8"/>
<comment type="caution">
    <text evidence="3">The sequence shown here is derived from an EMBL/GenBank/DDBJ whole genome shotgun (WGS) entry which is preliminary data.</text>
</comment>
<accession>A0AAN9JQN8</accession>
<protein>
    <submittedName>
        <fullName evidence="3">Uncharacterized protein</fullName>
    </submittedName>
</protein>
<proteinExistence type="predicted"/>
<feature type="region of interest" description="Disordered" evidence="2">
    <location>
        <begin position="1"/>
        <end position="20"/>
    </location>
</feature>
<evidence type="ECO:0000256" key="1">
    <source>
        <dbReference type="SAM" id="Coils"/>
    </source>
</evidence>
<evidence type="ECO:0000313" key="3">
    <source>
        <dbReference type="EMBL" id="KAK7302401.1"/>
    </source>
</evidence>
<evidence type="ECO:0000313" key="4">
    <source>
        <dbReference type="Proteomes" id="UP001359559"/>
    </source>
</evidence>
<feature type="region of interest" description="Disordered" evidence="2">
    <location>
        <begin position="126"/>
        <end position="169"/>
    </location>
</feature>
<keyword evidence="4" id="KW-1185">Reference proteome</keyword>
<dbReference type="EMBL" id="JAYKXN010000003">
    <property type="protein sequence ID" value="KAK7302401.1"/>
    <property type="molecule type" value="Genomic_DNA"/>
</dbReference>
<evidence type="ECO:0000256" key="2">
    <source>
        <dbReference type="SAM" id="MobiDB-lite"/>
    </source>
</evidence>
<sequence>MKGGSKSTSDKGVDKSEERENIVSVDVLDEKDIIANRNHDLEDGVEKNVVIADVSDEKDLIANGNHDWEDRVEKNKITVDVEGVSGTIDSKESAIEDAENNSEKAHVEPVSDIGANVQNSLAELASSQCTKDNGIPVEGKPDSKSERPEEESRSKLVSEADNSTTLNTTDMTEKVSCKDCGQEVRAAITAERAARDLLKSKRQEMHSVQSEMNKLNNVISVGDIDDKVWFQFSFGDISLDLILLPV</sequence>
<feature type="coiled-coil region" evidence="1">
    <location>
        <begin position="81"/>
        <end position="108"/>
    </location>
</feature>
<organism evidence="3 4">
    <name type="scientific">Clitoria ternatea</name>
    <name type="common">Butterfly pea</name>
    <dbReference type="NCBI Taxonomy" id="43366"/>
    <lineage>
        <taxon>Eukaryota</taxon>
        <taxon>Viridiplantae</taxon>
        <taxon>Streptophyta</taxon>
        <taxon>Embryophyta</taxon>
        <taxon>Tracheophyta</taxon>
        <taxon>Spermatophyta</taxon>
        <taxon>Magnoliopsida</taxon>
        <taxon>eudicotyledons</taxon>
        <taxon>Gunneridae</taxon>
        <taxon>Pentapetalae</taxon>
        <taxon>rosids</taxon>
        <taxon>fabids</taxon>
        <taxon>Fabales</taxon>
        <taxon>Fabaceae</taxon>
        <taxon>Papilionoideae</taxon>
        <taxon>50 kb inversion clade</taxon>
        <taxon>NPAAA clade</taxon>
        <taxon>indigoferoid/millettioid clade</taxon>
        <taxon>Phaseoleae</taxon>
        <taxon>Clitoria</taxon>
    </lineage>
</organism>
<dbReference type="Proteomes" id="UP001359559">
    <property type="component" value="Unassembled WGS sequence"/>
</dbReference>
<feature type="compositionally biased region" description="Polar residues" evidence="2">
    <location>
        <begin position="160"/>
        <end position="169"/>
    </location>
</feature>
<gene>
    <name evidence="3" type="ORF">RJT34_13289</name>
</gene>
<keyword evidence="1" id="KW-0175">Coiled coil</keyword>
<name>A0AAN9JQN8_CLITE</name>
<reference evidence="3 4" key="1">
    <citation type="submission" date="2024-01" db="EMBL/GenBank/DDBJ databases">
        <title>The genomes of 5 underutilized Papilionoideae crops provide insights into root nodulation and disease resistance.</title>
        <authorList>
            <person name="Yuan L."/>
        </authorList>
    </citation>
    <scope>NUCLEOTIDE SEQUENCE [LARGE SCALE GENOMIC DNA]</scope>
    <source>
        <strain evidence="3">LY-2023</strain>
        <tissue evidence="3">Leaf</tissue>
    </source>
</reference>